<evidence type="ECO:0000313" key="4">
    <source>
        <dbReference type="EMBL" id="GAA4939933.1"/>
    </source>
</evidence>
<name>A0ABP9GE64_9FLAO</name>
<dbReference type="EMBL" id="BAABJJ010000012">
    <property type="protein sequence ID" value="GAA4939933.1"/>
    <property type="molecule type" value="Genomic_DNA"/>
</dbReference>
<evidence type="ECO:0000256" key="2">
    <source>
        <dbReference type="ARBA" id="ARBA00022777"/>
    </source>
</evidence>
<evidence type="ECO:0000256" key="1">
    <source>
        <dbReference type="ARBA" id="ARBA00022679"/>
    </source>
</evidence>
<evidence type="ECO:0000259" key="3">
    <source>
        <dbReference type="Pfam" id="PF00294"/>
    </source>
</evidence>
<protein>
    <submittedName>
        <fullName evidence="4">Sugar kinase</fullName>
    </submittedName>
</protein>
<comment type="caution">
    <text evidence="4">The sequence shown here is derived from an EMBL/GenBank/DDBJ whole genome shotgun (WGS) entry which is preliminary data.</text>
</comment>
<dbReference type="PANTHER" id="PTHR10584">
    <property type="entry name" value="SUGAR KINASE"/>
    <property type="match status" value="1"/>
</dbReference>
<reference evidence="5" key="1">
    <citation type="journal article" date="2019" name="Int. J. Syst. Evol. Microbiol.">
        <title>The Global Catalogue of Microorganisms (GCM) 10K type strain sequencing project: providing services to taxonomists for standard genome sequencing and annotation.</title>
        <authorList>
            <consortium name="The Broad Institute Genomics Platform"/>
            <consortium name="The Broad Institute Genome Sequencing Center for Infectious Disease"/>
            <person name="Wu L."/>
            <person name="Ma J."/>
        </authorList>
    </citation>
    <scope>NUCLEOTIDE SEQUENCE [LARGE SCALE GENOMIC DNA]</scope>
    <source>
        <strain evidence="5">JCM 18285</strain>
    </source>
</reference>
<dbReference type="Proteomes" id="UP001501302">
    <property type="component" value="Unassembled WGS sequence"/>
</dbReference>
<dbReference type="PANTHER" id="PTHR10584:SF157">
    <property type="entry name" value="SULFOFRUCTOSE KINASE"/>
    <property type="match status" value="1"/>
</dbReference>
<proteinExistence type="predicted"/>
<sequence length="302" mass="32459">MALDVIVSGLLVVDILAKVPSKIIKGTKHEISKILVQGGAPAGNAACVIAKSGLKTGFVGYKADNTLSIIANQELHKCGVNTSLMIEKENFQPAIAVVEVDANNGDRTVFYSLDNYSPLAIKDINEDWVKNSKLLLVDGYDVTGNLELLKIAKKHETPSVLDIETGDIAILKQMIQLGDHIILPLEGAQLITGLKDTHDCLFALGKLTKGQLIITDGANGSWAIENNNIIHQPAFPAKVVDTTGCGDAFHGAYAIALLEGKNLVNRMQFASAYASIIATHFGGRSYFPNKQEVENVIIKNTK</sequence>
<keyword evidence="5" id="KW-1185">Reference proteome</keyword>
<dbReference type="Gene3D" id="3.40.1190.20">
    <property type="match status" value="1"/>
</dbReference>
<organism evidence="4 5">
    <name type="scientific">Algibacter agarivorans</name>
    <dbReference type="NCBI Taxonomy" id="1109741"/>
    <lineage>
        <taxon>Bacteria</taxon>
        <taxon>Pseudomonadati</taxon>
        <taxon>Bacteroidota</taxon>
        <taxon>Flavobacteriia</taxon>
        <taxon>Flavobacteriales</taxon>
        <taxon>Flavobacteriaceae</taxon>
        <taxon>Algibacter</taxon>
    </lineage>
</organism>
<dbReference type="InterPro" id="IPR029056">
    <property type="entry name" value="Ribokinase-like"/>
</dbReference>
<feature type="domain" description="Carbohydrate kinase PfkB" evidence="3">
    <location>
        <begin position="5"/>
        <end position="285"/>
    </location>
</feature>
<dbReference type="Pfam" id="PF00294">
    <property type="entry name" value="PfkB"/>
    <property type="match status" value="1"/>
</dbReference>
<dbReference type="GO" id="GO:0016301">
    <property type="term" value="F:kinase activity"/>
    <property type="evidence" value="ECO:0007669"/>
    <property type="project" value="UniProtKB-KW"/>
</dbReference>
<evidence type="ECO:0000313" key="5">
    <source>
        <dbReference type="Proteomes" id="UP001501302"/>
    </source>
</evidence>
<dbReference type="InterPro" id="IPR011611">
    <property type="entry name" value="PfkB_dom"/>
</dbReference>
<dbReference type="RefSeq" id="WP_345190669.1">
    <property type="nucleotide sequence ID" value="NZ_BAABJJ010000012.1"/>
</dbReference>
<accession>A0ABP9GE64</accession>
<dbReference type="SUPFAM" id="SSF53613">
    <property type="entry name" value="Ribokinase-like"/>
    <property type="match status" value="1"/>
</dbReference>
<gene>
    <name evidence="4" type="ORF">GCM10023314_10880</name>
</gene>
<keyword evidence="2 4" id="KW-0418">Kinase</keyword>
<keyword evidence="1" id="KW-0808">Transferase</keyword>